<dbReference type="InterPro" id="IPR036236">
    <property type="entry name" value="Znf_C2H2_sf"/>
</dbReference>
<dbReference type="GO" id="GO:0003676">
    <property type="term" value="F:nucleic acid binding"/>
    <property type="evidence" value="ECO:0007669"/>
    <property type="project" value="InterPro"/>
</dbReference>
<gene>
    <name evidence="2" type="ORF">F2Q70_00018829</name>
</gene>
<dbReference type="GO" id="GO:0010468">
    <property type="term" value="P:regulation of gene expression"/>
    <property type="evidence" value="ECO:0007669"/>
    <property type="project" value="InterPro"/>
</dbReference>
<accession>A0A8S9HXS4</accession>
<organism evidence="2">
    <name type="scientific">Brassica cretica</name>
    <name type="common">Mustard</name>
    <dbReference type="NCBI Taxonomy" id="69181"/>
    <lineage>
        <taxon>Eukaryota</taxon>
        <taxon>Viridiplantae</taxon>
        <taxon>Streptophyta</taxon>
        <taxon>Embryophyta</taxon>
        <taxon>Tracheophyta</taxon>
        <taxon>Spermatophyta</taxon>
        <taxon>Magnoliopsida</taxon>
        <taxon>eudicotyledons</taxon>
        <taxon>Gunneridae</taxon>
        <taxon>Pentapetalae</taxon>
        <taxon>rosids</taxon>
        <taxon>malvids</taxon>
        <taxon>Brassicales</taxon>
        <taxon>Brassicaceae</taxon>
        <taxon>Brassiceae</taxon>
        <taxon>Brassica</taxon>
    </lineage>
</organism>
<evidence type="ECO:0000313" key="2">
    <source>
        <dbReference type="EMBL" id="KAF2561592.1"/>
    </source>
</evidence>
<protein>
    <recommendedName>
        <fullName evidence="1">U1-type domain-containing protein</fullName>
    </recommendedName>
</protein>
<comment type="caution">
    <text evidence="2">The sequence shown here is derived from an EMBL/GenBank/DDBJ whole genome shotgun (WGS) entry which is preliminary data.</text>
</comment>
<dbReference type="SUPFAM" id="SSF57667">
    <property type="entry name" value="beta-beta-alpha zinc fingers"/>
    <property type="match status" value="1"/>
</dbReference>
<dbReference type="InterPro" id="IPR024768">
    <property type="entry name" value="Marf1"/>
</dbReference>
<dbReference type="InterPro" id="IPR003604">
    <property type="entry name" value="Matrin/U1-like-C_Znf_C2H2"/>
</dbReference>
<dbReference type="GO" id="GO:0004540">
    <property type="term" value="F:RNA nuclease activity"/>
    <property type="evidence" value="ECO:0007669"/>
    <property type="project" value="InterPro"/>
</dbReference>
<dbReference type="AlphaFoldDB" id="A0A8S9HXS4"/>
<dbReference type="CDD" id="cd10910">
    <property type="entry name" value="PIN_limkain_b1_N_like"/>
    <property type="match status" value="1"/>
</dbReference>
<dbReference type="PANTHER" id="PTHR14379:SF22">
    <property type="entry name" value="ENDONUCLEASE OR GLYCOSYL HYDROLASE"/>
    <property type="match status" value="1"/>
</dbReference>
<sequence>SFFSKRFRQVWWDVENCQVPKGCDAHKIALNIKSGVEKMKYCGPVTIYAYGDINQMTSSVQQALSSTGVSVTHVPPGVKDGSDKKILVDMLLWAMQNRAPANMMLISGDGDYSYVLHRLRMLGYNVLLVRPENVSCFLIAAADTIWLWRSIVAGASAAEIPKQADTRKRMKSDLVVKSKSRKILCETCNVTCISLVDYNSHLSSKKHQKKVKLCLFSGLLELT</sequence>
<dbReference type="SMART" id="SM00451">
    <property type="entry name" value="ZnF_U1"/>
    <property type="match status" value="1"/>
</dbReference>
<dbReference type="Pfam" id="PF12874">
    <property type="entry name" value="zf-met"/>
    <property type="match status" value="1"/>
</dbReference>
<dbReference type="Gene3D" id="3.30.160.60">
    <property type="entry name" value="Classic Zinc Finger"/>
    <property type="match status" value="1"/>
</dbReference>
<reference evidence="2" key="1">
    <citation type="submission" date="2019-12" db="EMBL/GenBank/DDBJ databases">
        <title>Genome sequencing and annotation of Brassica cretica.</title>
        <authorList>
            <person name="Studholme D.J."/>
            <person name="Sarris P.F."/>
        </authorList>
    </citation>
    <scope>NUCLEOTIDE SEQUENCE</scope>
    <source>
        <strain evidence="2">PFS-102/07</strain>
        <tissue evidence="2">Leaf</tissue>
    </source>
</reference>
<dbReference type="GO" id="GO:0005777">
    <property type="term" value="C:peroxisome"/>
    <property type="evidence" value="ECO:0007669"/>
    <property type="project" value="InterPro"/>
</dbReference>
<dbReference type="Gene3D" id="3.40.50.1010">
    <property type="entry name" value="5'-nuclease"/>
    <property type="match status" value="1"/>
</dbReference>
<dbReference type="Pfam" id="PF01936">
    <property type="entry name" value="NYN"/>
    <property type="match status" value="1"/>
</dbReference>
<dbReference type="GO" id="GO:0008270">
    <property type="term" value="F:zinc ion binding"/>
    <property type="evidence" value="ECO:0007669"/>
    <property type="project" value="InterPro"/>
</dbReference>
<dbReference type="InterPro" id="IPR013087">
    <property type="entry name" value="Znf_C2H2_type"/>
</dbReference>
<evidence type="ECO:0000259" key="1">
    <source>
        <dbReference type="SMART" id="SM00451"/>
    </source>
</evidence>
<feature type="non-terminal residue" evidence="2">
    <location>
        <position position="1"/>
    </location>
</feature>
<proteinExistence type="predicted"/>
<feature type="domain" description="U1-type" evidence="1">
    <location>
        <begin position="180"/>
        <end position="214"/>
    </location>
</feature>
<dbReference type="EMBL" id="QGKY02001250">
    <property type="protein sequence ID" value="KAF2561592.1"/>
    <property type="molecule type" value="Genomic_DNA"/>
</dbReference>
<dbReference type="InterPro" id="IPR021139">
    <property type="entry name" value="NYN"/>
</dbReference>
<dbReference type="PANTHER" id="PTHR14379">
    <property type="entry name" value="LIMKAIN B LKAP"/>
    <property type="match status" value="1"/>
</dbReference>
<name>A0A8S9HXS4_BRACR</name>